<evidence type="ECO:0000313" key="8">
    <source>
        <dbReference type="EMBL" id="CAD7241845.1"/>
    </source>
</evidence>
<evidence type="ECO:0000256" key="3">
    <source>
        <dbReference type="ARBA" id="ARBA00022692"/>
    </source>
</evidence>
<proteinExistence type="inferred from homology"/>
<dbReference type="InterPro" id="IPR036259">
    <property type="entry name" value="MFS_trans_sf"/>
</dbReference>
<protein>
    <recommendedName>
        <fullName evidence="7">Major facilitator superfamily associated domain-containing protein</fullName>
    </recommendedName>
</protein>
<feature type="transmembrane region" description="Helical" evidence="6">
    <location>
        <begin position="309"/>
        <end position="328"/>
    </location>
</feature>
<dbReference type="SUPFAM" id="SSF103473">
    <property type="entry name" value="MFS general substrate transporter"/>
    <property type="match status" value="1"/>
</dbReference>
<dbReference type="Pfam" id="PF12832">
    <property type="entry name" value="MFS_1_like"/>
    <property type="match status" value="1"/>
</dbReference>
<comment type="similarity">
    <text evidence="2">Belongs to the major facilitator superfamily. MFSD6 family.</text>
</comment>
<dbReference type="CDD" id="cd17335">
    <property type="entry name" value="MFS_MFSD6"/>
    <property type="match status" value="1"/>
</dbReference>
<sequence>MAITDSINLVLLPMKAHYFLFFAGTAATLPFLPVFAQGNLGITEVGIGVIYAVLPFLGLLTKTALGFVADKFEKRRLIFLSSVLATGVFMFVIQFSRAIPPMPESIACQNELLSLRRYISNHDNCTVALHNVVNEKVMCNLSCTGFTCDAIHDQEEICSSEKEEVRLHIFLDARNYSFEESCILFPLLRNDSTFPVKGDCKGFHSTSCKVTCDDPGMKSCLDEVSYDDYIYTTGEFWIYFVLIAFAWCSMAIAISLSDTICFLLLGSHPERFGNERLWGTIGWGIIGLSIGAIIDHVNKENEDKADYSIAFYMVLGFLLVDSICSLKLRVDEHQHQKEGKTMTREVLTVLIKPEVLLFLLAVFTIGACTGLLWNFLFIYVNDLGEQNDDKNMKLLMGLIMAVQCFLGELPFFFLSGKILKRTGHSHALSIVLLVFGLRFIIYSYLVDPWWVLPVEVSQGFTFGIFYSAMTSYAYVICSSQVAATMQGIFGGTFEGIGMAAGSLIGGVVYKHHGGSKTYYYFGIFSLGVCAFQFLMGFVIRFFSRKTNTDMGEACSLSGPPSIEKKEEIKM</sequence>
<dbReference type="PANTHER" id="PTHR16172:SF30">
    <property type="entry name" value="SUGAR BABY, ISOFORM C"/>
    <property type="match status" value="1"/>
</dbReference>
<feature type="transmembrane region" description="Helical" evidence="6">
    <location>
        <begin position="349"/>
        <end position="374"/>
    </location>
</feature>
<dbReference type="GO" id="GO:0016020">
    <property type="term" value="C:membrane"/>
    <property type="evidence" value="ECO:0007669"/>
    <property type="project" value="UniProtKB-SubCell"/>
</dbReference>
<evidence type="ECO:0000313" key="9">
    <source>
        <dbReference type="Proteomes" id="UP000677054"/>
    </source>
</evidence>
<name>A0A7R9A3E9_9CRUS</name>
<dbReference type="PANTHER" id="PTHR16172">
    <property type="entry name" value="MAJOR FACILITATOR SUPERFAMILY DOMAIN-CONTAINING PROTEIN 6-LIKE"/>
    <property type="match status" value="1"/>
</dbReference>
<feature type="transmembrane region" description="Helical" evidence="6">
    <location>
        <begin position="42"/>
        <end position="65"/>
    </location>
</feature>
<dbReference type="OrthoDB" id="515887at2759"/>
<feature type="transmembrane region" description="Helical" evidence="6">
    <location>
        <begin position="426"/>
        <end position="445"/>
    </location>
</feature>
<keyword evidence="3 6" id="KW-0812">Transmembrane</keyword>
<evidence type="ECO:0000256" key="5">
    <source>
        <dbReference type="ARBA" id="ARBA00023136"/>
    </source>
</evidence>
<feature type="transmembrane region" description="Helical" evidence="6">
    <location>
        <begin position="521"/>
        <end position="542"/>
    </location>
</feature>
<dbReference type="InterPro" id="IPR051717">
    <property type="entry name" value="MFS_MFSD6"/>
</dbReference>
<dbReference type="Gene3D" id="1.20.1250.20">
    <property type="entry name" value="MFS general substrate transporter like domains"/>
    <property type="match status" value="2"/>
</dbReference>
<dbReference type="EMBL" id="CAJPEV010000186">
    <property type="protein sequence ID" value="CAG0881978.1"/>
    <property type="molecule type" value="Genomic_DNA"/>
</dbReference>
<evidence type="ECO:0000256" key="6">
    <source>
        <dbReference type="SAM" id="Phobius"/>
    </source>
</evidence>
<feature type="transmembrane region" description="Helical" evidence="6">
    <location>
        <begin position="488"/>
        <end position="509"/>
    </location>
</feature>
<feature type="transmembrane region" description="Helical" evidence="6">
    <location>
        <begin position="18"/>
        <end position="36"/>
    </location>
</feature>
<feature type="domain" description="Major facilitator superfamily associated" evidence="7">
    <location>
        <begin position="13"/>
        <end position="519"/>
    </location>
</feature>
<organism evidence="8">
    <name type="scientific">Darwinula stevensoni</name>
    <dbReference type="NCBI Taxonomy" id="69355"/>
    <lineage>
        <taxon>Eukaryota</taxon>
        <taxon>Metazoa</taxon>
        <taxon>Ecdysozoa</taxon>
        <taxon>Arthropoda</taxon>
        <taxon>Crustacea</taxon>
        <taxon>Oligostraca</taxon>
        <taxon>Ostracoda</taxon>
        <taxon>Podocopa</taxon>
        <taxon>Podocopida</taxon>
        <taxon>Darwinulocopina</taxon>
        <taxon>Darwinuloidea</taxon>
        <taxon>Darwinulidae</taxon>
        <taxon>Darwinula</taxon>
    </lineage>
</organism>
<feature type="transmembrane region" description="Helical" evidence="6">
    <location>
        <begin position="457"/>
        <end position="476"/>
    </location>
</feature>
<feature type="transmembrane region" description="Helical" evidence="6">
    <location>
        <begin position="236"/>
        <end position="265"/>
    </location>
</feature>
<evidence type="ECO:0000256" key="1">
    <source>
        <dbReference type="ARBA" id="ARBA00004141"/>
    </source>
</evidence>
<feature type="transmembrane region" description="Helical" evidence="6">
    <location>
        <begin position="394"/>
        <end position="414"/>
    </location>
</feature>
<feature type="transmembrane region" description="Helical" evidence="6">
    <location>
        <begin position="77"/>
        <end position="95"/>
    </location>
</feature>
<dbReference type="Proteomes" id="UP000677054">
    <property type="component" value="Unassembled WGS sequence"/>
</dbReference>
<accession>A0A7R9A3E9</accession>
<dbReference type="InterPro" id="IPR024989">
    <property type="entry name" value="MFS_assoc_dom"/>
</dbReference>
<reference evidence="8" key="1">
    <citation type="submission" date="2020-11" db="EMBL/GenBank/DDBJ databases">
        <authorList>
            <person name="Tran Van P."/>
        </authorList>
    </citation>
    <scope>NUCLEOTIDE SEQUENCE</scope>
</reference>
<dbReference type="AlphaFoldDB" id="A0A7R9A3E9"/>
<feature type="transmembrane region" description="Helical" evidence="6">
    <location>
        <begin position="277"/>
        <end position="297"/>
    </location>
</feature>
<evidence type="ECO:0000259" key="7">
    <source>
        <dbReference type="Pfam" id="PF12832"/>
    </source>
</evidence>
<keyword evidence="9" id="KW-1185">Reference proteome</keyword>
<keyword evidence="4 6" id="KW-1133">Transmembrane helix</keyword>
<evidence type="ECO:0000256" key="2">
    <source>
        <dbReference type="ARBA" id="ARBA00005241"/>
    </source>
</evidence>
<comment type="subcellular location">
    <subcellularLocation>
        <location evidence="1">Membrane</location>
        <topology evidence="1">Multi-pass membrane protein</topology>
    </subcellularLocation>
</comment>
<gene>
    <name evidence="8" type="ORF">DSTB1V02_LOCUS1823</name>
</gene>
<dbReference type="EMBL" id="LR899703">
    <property type="protein sequence ID" value="CAD7241845.1"/>
    <property type="molecule type" value="Genomic_DNA"/>
</dbReference>
<evidence type="ECO:0000256" key="4">
    <source>
        <dbReference type="ARBA" id="ARBA00022989"/>
    </source>
</evidence>
<keyword evidence="5 6" id="KW-0472">Membrane</keyword>